<keyword evidence="4" id="KW-0378">Hydrolase</keyword>
<feature type="domain" description="Peptidase S1" evidence="8">
    <location>
        <begin position="20"/>
        <end position="124"/>
    </location>
</feature>
<dbReference type="InterPro" id="IPR043504">
    <property type="entry name" value="Peptidase_S1_PA_chymotrypsin"/>
</dbReference>
<name>A0A3B4DV61_PYGNA</name>
<dbReference type="GO" id="GO:0004252">
    <property type="term" value="F:serine-type endopeptidase activity"/>
    <property type="evidence" value="ECO:0007669"/>
    <property type="project" value="InterPro"/>
</dbReference>
<dbReference type="PANTHER" id="PTHR24257:SF0">
    <property type="entry name" value="CHYMOTRYPSIN-LIKE ELASTASE FAMILY MEMBER 1"/>
    <property type="match status" value="1"/>
</dbReference>
<protein>
    <recommendedName>
        <fullName evidence="8">Peptidase S1 domain-containing protein</fullName>
    </recommendedName>
</protein>
<dbReference type="Gene3D" id="2.40.10.10">
    <property type="entry name" value="Trypsin-like serine proteases"/>
    <property type="match status" value="1"/>
</dbReference>
<keyword evidence="2" id="KW-0964">Secreted</keyword>
<dbReference type="InterPro" id="IPR050850">
    <property type="entry name" value="Peptidase_S1_Elastase_sf"/>
</dbReference>
<proteinExistence type="predicted"/>
<keyword evidence="3" id="KW-0645">Protease</keyword>
<evidence type="ECO:0000256" key="2">
    <source>
        <dbReference type="ARBA" id="ARBA00022525"/>
    </source>
</evidence>
<dbReference type="InterPro" id="IPR009003">
    <property type="entry name" value="Peptidase_S1_PA"/>
</dbReference>
<evidence type="ECO:0000313" key="9">
    <source>
        <dbReference type="Ensembl" id="ENSPNAP00000027358.1"/>
    </source>
</evidence>
<evidence type="ECO:0000256" key="7">
    <source>
        <dbReference type="ARBA" id="ARBA00023157"/>
    </source>
</evidence>
<sequence length="124" mass="14078">MLRIFLLAQPEPEQKIQTRVIWGDTARPNSWPCVSFRSLPQASLQVQNGLSYKHVCGGVLIKKQWVLTAARCVDGVNVSQVALGDHDLRKNEGREQILKVKRTYIHPNWDKNQGSVVEDPLFLC</sequence>
<keyword evidence="7" id="KW-1015">Disulfide bond</keyword>
<evidence type="ECO:0000256" key="1">
    <source>
        <dbReference type="ARBA" id="ARBA00004613"/>
    </source>
</evidence>
<evidence type="ECO:0000259" key="8">
    <source>
        <dbReference type="PROSITE" id="PS50240"/>
    </source>
</evidence>
<keyword evidence="5" id="KW-0720">Serine protease</keyword>
<reference evidence="9 10" key="1">
    <citation type="submission" date="2020-10" db="EMBL/GenBank/DDBJ databases">
        <title>Pygocentrus nattereri (red-bellied piranha) genome, fPygNat1, primary haplotype.</title>
        <authorList>
            <person name="Myers G."/>
            <person name="Meyer A."/>
            <person name="Karagic N."/>
            <person name="Pippel M."/>
            <person name="Winkler S."/>
            <person name="Tracey A."/>
            <person name="Wood J."/>
            <person name="Formenti G."/>
            <person name="Howe K."/>
            <person name="Fedrigo O."/>
            <person name="Jarvis E.D."/>
        </authorList>
    </citation>
    <scope>NUCLEOTIDE SEQUENCE [LARGE SCALE GENOMIC DNA]</scope>
</reference>
<dbReference type="Pfam" id="PF00089">
    <property type="entry name" value="Trypsin"/>
    <property type="match status" value="1"/>
</dbReference>
<keyword evidence="10" id="KW-1185">Reference proteome</keyword>
<keyword evidence="6" id="KW-0106">Calcium</keyword>
<evidence type="ECO:0000256" key="5">
    <source>
        <dbReference type="ARBA" id="ARBA00022825"/>
    </source>
</evidence>
<dbReference type="Ensembl" id="ENSPNAT00000002755.2">
    <property type="protein sequence ID" value="ENSPNAP00000027358.1"/>
    <property type="gene ID" value="ENSPNAG00000002498.2"/>
</dbReference>
<dbReference type="FunFam" id="2.40.10.10:FF:000068">
    <property type="entry name" value="transmembrane protease serine 2"/>
    <property type="match status" value="1"/>
</dbReference>
<dbReference type="PROSITE" id="PS50240">
    <property type="entry name" value="TRYPSIN_DOM"/>
    <property type="match status" value="1"/>
</dbReference>
<reference evidence="9" key="3">
    <citation type="submission" date="2025-09" db="UniProtKB">
        <authorList>
            <consortium name="Ensembl"/>
        </authorList>
    </citation>
    <scope>IDENTIFICATION</scope>
</reference>
<accession>A0A3B4DV61</accession>
<dbReference type="InterPro" id="IPR001254">
    <property type="entry name" value="Trypsin_dom"/>
</dbReference>
<reference evidence="9" key="2">
    <citation type="submission" date="2025-08" db="UniProtKB">
        <authorList>
            <consortium name="Ensembl"/>
        </authorList>
    </citation>
    <scope>IDENTIFICATION</scope>
</reference>
<organism evidence="9 10">
    <name type="scientific">Pygocentrus nattereri</name>
    <name type="common">Red-bellied piranha</name>
    <dbReference type="NCBI Taxonomy" id="42514"/>
    <lineage>
        <taxon>Eukaryota</taxon>
        <taxon>Metazoa</taxon>
        <taxon>Chordata</taxon>
        <taxon>Craniata</taxon>
        <taxon>Vertebrata</taxon>
        <taxon>Euteleostomi</taxon>
        <taxon>Actinopterygii</taxon>
        <taxon>Neopterygii</taxon>
        <taxon>Teleostei</taxon>
        <taxon>Ostariophysi</taxon>
        <taxon>Characiformes</taxon>
        <taxon>Characoidei</taxon>
        <taxon>Pygocentrus</taxon>
    </lineage>
</organism>
<evidence type="ECO:0000256" key="6">
    <source>
        <dbReference type="ARBA" id="ARBA00022837"/>
    </source>
</evidence>
<evidence type="ECO:0000256" key="3">
    <source>
        <dbReference type="ARBA" id="ARBA00022670"/>
    </source>
</evidence>
<dbReference type="GO" id="GO:0006508">
    <property type="term" value="P:proteolysis"/>
    <property type="evidence" value="ECO:0007669"/>
    <property type="project" value="UniProtKB-KW"/>
</dbReference>
<dbReference type="GeneTree" id="ENSGT01030000234528"/>
<dbReference type="AlphaFoldDB" id="A0A3B4DV61"/>
<dbReference type="PANTHER" id="PTHR24257">
    <property type="entry name" value="CHYMOTRYPSIN-LIKE ELASTASE FAMILY MEMBER"/>
    <property type="match status" value="1"/>
</dbReference>
<dbReference type="GO" id="GO:0005615">
    <property type="term" value="C:extracellular space"/>
    <property type="evidence" value="ECO:0007669"/>
    <property type="project" value="TreeGrafter"/>
</dbReference>
<comment type="subcellular location">
    <subcellularLocation>
        <location evidence="1">Secreted</location>
    </subcellularLocation>
</comment>
<dbReference type="SUPFAM" id="SSF50494">
    <property type="entry name" value="Trypsin-like serine proteases"/>
    <property type="match status" value="1"/>
</dbReference>
<dbReference type="Proteomes" id="UP001501920">
    <property type="component" value="Chromosome 23"/>
</dbReference>
<evidence type="ECO:0000313" key="10">
    <source>
        <dbReference type="Proteomes" id="UP001501920"/>
    </source>
</evidence>
<evidence type="ECO:0000256" key="4">
    <source>
        <dbReference type="ARBA" id="ARBA00022801"/>
    </source>
</evidence>